<dbReference type="InterPro" id="IPR000719">
    <property type="entry name" value="Prot_kinase_dom"/>
</dbReference>
<dbReference type="SUPFAM" id="SSF56112">
    <property type="entry name" value="Protein kinase-like (PK-like)"/>
    <property type="match status" value="1"/>
</dbReference>
<dbReference type="HOGENOM" id="CLU_000288_7_18_1"/>
<evidence type="ECO:0000256" key="1">
    <source>
        <dbReference type="ARBA" id="ARBA00022679"/>
    </source>
</evidence>
<dbReference type="PANTHER" id="PTHR44329:SF288">
    <property type="entry name" value="MITOGEN-ACTIVATED PROTEIN KINASE KINASE KINASE 20"/>
    <property type="match status" value="1"/>
</dbReference>
<gene>
    <name evidence="6" type="ORF">CY34DRAFT_96697</name>
</gene>
<feature type="non-terminal residue" evidence="6">
    <location>
        <position position="1"/>
    </location>
</feature>
<dbReference type="InterPro" id="IPR001245">
    <property type="entry name" value="Ser-Thr/Tyr_kinase_cat_dom"/>
</dbReference>
<keyword evidence="3" id="KW-0418">Kinase</keyword>
<protein>
    <recommendedName>
        <fullName evidence="5">Protein kinase domain-containing protein</fullName>
    </recommendedName>
</protein>
<dbReference type="InterPro" id="IPR011009">
    <property type="entry name" value="Kinase-like_dom_sf"/>
</dbReference>
<dbReference type="Gene3D" id="1.10.510.10">
    <property type="entry name" value="Transferase(Phosphotransferase) domain 1"/>
    <property type="match status" value="1"/>
</dbReference>
<reference evidence="6 7" key="1">
    <citation type="submission" date="2014-04" db="EMBL/GenBank/DDBJ databases">
        <authorList>
            <consortium name="DOE Joint Genome Institute"/>
            <person name="Kuo A."/>
            <person name="Ruytinx J."/>
            <person name="Rineau F."/>
            <person name="Colpaert J."/>
            <person name="Kohler A."/>
            <person name="Nagy L.G."/>
            <person name="Floudas D."/>
            <person name="Copeland A."/>
            <person name="Barry K.W."/>
            <person name="Cichocki N."/>
            <person name="Veneault-Fourrey C."/>
            <person name="LaButti K."/>
            <person name="Lindquist E.A."/>
            <person name="Lipzen A."/>
            <person name="Lundell T."/>
            <person name="Morin E."/>
            <person name="Murat C."/>
            <person name="Sun H."/>
            <person name="Tunlid A."/>
            <person name="Henrissat B."/>
            <person name="Grigoriev I.V."/>
            <person name="Hibbett D.S."/>
            <person name="Martin F."/>
            <person name="Nordberg H.P."/>
            <person name="Cantor M.N."/>
            <person name="Hua S.X."/>
        </authorList>
    </citation>
    <scope>NUCLEOTIDE SEQUENCE [LARGE SCALE GENOMIC DNA]</scope>
    <source>
        <strain evidence="6 7">UH-Slu-Lm8-n1</strain>
    </source>
</reference>
<feature type="domain" description="Protein kinase" evidence="5">
    <location>
        <begin position="14"/>
        <end position="287"/>
    </location>
</feature>
<dbReference type="Pfam" id="PF07714">
    <property type="entry name" value="PK_Tyr_Ser-Thr"/>
    <property type="match status" value="1"/>
</dbReference>
<dbReference type="PIRSF" id="PIRSF000654">
    <property type="entry name" value="Integrin-linked_kinase"/>
    <property type="match status" value="1"/>
</dbReference>
<dbReference type="OrthoDB" id="346907at2759"/>
<keyword evidence="4" id="KW-0067">ATP-binding</keyword>
<feature type="non-terminal residue" evidence="6">
    <location>
        <position position="296"/>
    </location>
</feature>
<keyword evidence="1" id="KW-0808">Transferase</keyword>
<evidence type="ECO:0000256" key="3">
    <source>
        <dbReference type="ARBA" id="ARBA00022777"/>
    </source>
</evidence>
<accession>A0A0C9ZZZ9</accession>
<evidence type="ECO:0000256" key="2">
    <source>
        <dbReference type="ARBA" id="ARBA00022741"/>
    </source>
</evidence>
<evidence type="ECO:0000256" key="4">
    <source>
        <dbReference type="ARBA" id="ARBA00022840"/>
    </source>
</evidence>
<dbReference type="AlphaFoldDB" id="A0A0C9ZZZ9"/>
<dbReference type="PROSITE" id="PS50011">
    <property type="entry name" value="PROTEIN_KINASE_DOM"/>
    <property type="match status" value="1"/>
</dbReference>
<dbReference type="STRING" id="930992.A0A0C9ZZZ9"/>
<reference evidence="7" key="2">
    <citation type="submission" date="2015-01" db="EMBL/GenBank/DDBJ databases">
        <title>Evolutionary Origins and Diversification of the Mycorrhizal Mutualists.</title>
        <authorList>
            <consortium name="DOE Joint Genome Institute"/>
            <consortium name="Mycorrhizal Genomics Consortium"/>
            <person name="Kohler A."/>
            <person name="Kuo A."/>
            <person name="Nagy L.G."/>
            <person name="Floudas D."/>
            <person name="Copeland A."/>
            <person name="Barry K.W."/>
            <person name="Cichocki N."/>
            <person name="Veneault-Fourrey C."/>
            <person name="LaButti K."/>
            <person name="Lindquist E.A."/>
            <person name="Lipzen A."/>
            <person name="Lundell T."/>
            <person name="Morin E."/>
            <person name="Murat C."/>
            <person name="Riley R."/>
            <person name="Ohm R."/>
            <person name="Sun H."/>
            <person name="Tunlid A."/>
            <person name="Henrissat B."/>
            <person name="Grigoriev I.V."/>
            <person name="Hibbett D.S."/>
            <person name="Martin F."/>
        </authorList>
    </citation>
    <scope>NUCLEOTIDE SEQUENCE [LARGE SCALE GENOMIC DNA]</scope>
    <source>
        <strain evidence="7">UH-Slu-Lm8-n1</strain>
    </source>
</reference>
<keyword evidence="7" id="KW-1185">Reference proteome</keyword>
<dbReference type="GO" id="GO:0004674">
    <property type="term" value="F:protein serine/threonine kinase activity"/>
    <property type="evidence" value="ECO:0007669"/>
    <property type="project" value="TreeGrafter"/>
</dbReference>
<evidence type="ECO:0000259" key="5">
    <source>
        <dbReference type="PROSITE" id="PS50011"/>
    </source>
</evidence>
<dbReference type="PANTHER" id="PTHR44329">
    <property type="entry name" value="SERINE/THREONINE-PROTEIN KINASE TNNI3K-RELATED"/>
    <property type="match status" value="1"/>
</dbReference>
<dbReference type="InParanoid" id="A0A0C9ZZZ9"/>
<name>A0A0C9ZZZ9_9AGAM</name>
<dbReference type="InterPro" id="IPR051681">
    <property type="entry name" value="Ser/Thr_Kinases-Pseudokinases"/>
</dbReference>
<evidence type="ECO:0000313" key="6">
    <source>
        <dbReference type="EMBL" id="KIK35091.1"/>
    </source>
</evidence>
<keyword evidence="2" id="KW-0547">Nucleotide-binding</keyword>
<sequence>YGEEPENLTRYIKCTQSYADSCGGFGNIWKCKLDSITRNDVAVKAFRVPSRDFEDMEKLITRLRKEAFVWQKLENSHILPLYGTADGFDVVPALVCPWMEKGSLHHYLKTMWRKELPSPEMHCLFLLANHDEPVHSKDIIHGDLMPSNVLIDAKGNALLADFGLSRLLGDHKTSFTASQRSGAFRWAAPEIIPLNAENPNAHFDKPNKASDIYSFGCIMMQVLSGCSPYFDMRWEPCVIVAKSKGIMPTRPTLPAIADDYWRYIEQCWSTHAKMRPSVDDVLDYITVEHDRQKLVS</sequence>
<organism evidence="6 7">
    <name type="scientific">Suillus luteus UH-Slu-Lm8-n1</name>
    <dbReference type="NCBI Taxonomy" id="930992"/>
    <lineage>
        <taxon>Eukaryota</taxon>
        <taxon>Fungi</taxon>
        <taxon>Dikarya</taxon>
        <taxon>Basidiomycota</taxon>
        <taxon>Agaricomycotina</taxon>
        <taxon>Agaricomycetes</taxon>
        <taxon>Agaricomycetidae</taxon>
        <taxon>Boletales</taxon>
        <taxon>Suillineae</taxon>
        <taxon>Suillaceae</taxon>
        <taxon>Suillus</taxon>
    </lineage>
</organism>
<proteinExistence type="predicted"/>
<dbReference type="EMBL" id="KN835663">
    <property type="protein sequence ID" value="KIK35091.1"/>
    <property type="molecule type" value="Genomic_DNA"/>
</dbReference>
<evidence type="ECO:0000313" key="7">
    <source>
        <dbReference type="Proteomes" id="UP000054485"/>
    </source>
</evidence>
<dbReference type="Proteomes" id="UP000054485">
    <property type="component" value="Unassembled WGS sequence"/>
</dbReference>
<dbReference type="GO" id="GO:0005524">
    <property type="term" value="F:ATP binding"/>
    <property type="evidence" value="ECO:0007669"/>
    <property type="project" value="UniProtKB-KW"/>
</dbReference>